<dbReference type="PANTHER" id="PTHR11849:SF191">
    <property type="entry name" value="ECDYSONE-INDUCED PROTEIN 74EF ISOFORM B"/>
    <property type="match status" value="1"/>
</dbReference>
<dbReference type="AlphaFoldDB" id="A0AAV2TGN5"/>
<keyword evidence="3" id="KW-0539">Nucleus</keyword>
<dbReference type="SMART" id="SM00413">
    <property type="entry name" value="ETS"/>
    <property type="match status" value="1"/>
</dbReference>
<dbReference type="GO" id="GO:0000981">
    <property type="term" value="F:DNA-binding transcription factor activity, RNA polymerase II-specific"/>
    <property type="evidence" value="ECO:0007669"/>
    <property type="project" value="TreeGrafter"/>
</dbReference>
<sequence length="449" mass="51150">MERIMEISNNTNLDGTNNCNRSLHFPGIDGNQWKYDHPVSDHQSGAVSPEIVQRILSMKMMQESQTSKEALQADALVRRWMLAAELHKYRTHLLQSLSECSPNFTGSNADWNVGRVLANSICDEKPRWCENFDIGSNHSLINLMKYWLLCAVGHKTEVAEPVFHSQHMNFVQNCASSFPYSLSPSVSDSCASADLIPPTIAAPLNLSLERSTSARSASRSPPLFLERSAPSPVSRPTRPESGQCWKLQRNFLEKNVLRRPKRIGTIQSSRRINHYEKHYLQRIVTENLSARNPSSANESEENDESNHLENQMSPELVAVPASITLLTKSGKKTTLGHHRPSFKLSQFLRHLLNDPTYNPSLICWVDQTENIFKLVNSAAVARLWGEHKQKPNMNYETMGRAMRYYYAQNILRKIKGQRLVYQFLEKAGDKMTEIKFSIHQLQNADPRGY</sequence>
<dbReference type="PROSITE" id="PS50061">
    <property type="entry name" value="ETS_DOMAIN_3"/>
    <property type="match status" value="1"/>
</dbReference>
<dbReference type="InterPro" id="IPR036388">
    <property type="entry name" value="WH-like_DNA-bd_sf"/>
</dbReference>
<dbReference type="PRINTS" id="PR00454">
    <property type="entry name" value="ETSDOMAIN"/>
</dbReference>
<organism evidence="6 7">
    <name type="scientific">Calicophoron daubneyi</name>
    <name type="common">Rumen fluke</name>
    <name type="synonym">Paramphistomum daubneyi</name>
    <dbReference type="NCBI Taxonomy" id="300641"/>
    <lineage>
        <taxon>Eukaryota</taxon>
        <taxon>Metazoa</taxon>
        <taxon>Spiralia</taxon>
        <taxon>Lophotrochozoa</taxon>
        <taxon>Platyhelminthes</taxon>
        <taxon>Trematoda</taxon>
        <taxon>Digenea</taxon>
        <taxon>Plagiorchiida</taxon>
        <taxon>Pronocephalata</taxon>
        <taxon>Paramphistomoidea</taxon>
        <taxon>Paramphistomidae</taxon>
        <taxon>Calicophoron</taxon>
    </lineage>
</organism>
<evidence type="ECO:0000259" key="5">
    <source>
        <dbReference type="PROSITE" id="PS50061"/>
    </source>
</evidence>
<evidence type="ECO:0000256" key="1">
    <source>
        <dbReference type="ARBA" id="ARBA00005562"/>
    </source>
</evidence>
<dbReference type="EMBL" id="CAXLJL010000267">
    <property type="protein sequence ID" value="CAL5135481.1"/>
    <property type="molecule type" value="Genomic_DNA"/>
</dbReference>
<evidence type="ECO:0000256" key="4">
    <source>
        <dbReference type="SAM" id="MobiDB-lite"/>
    </source>
</evidence>
<dbReference type="Proteomes" id="UP001497525">
    <property type="component" value="Unassembled WGS sequence"/>
</dbReference>
<dbReference type="GO" id="GO:0005634">
    <property type="term" value="C:nucleus"/>
    <property type="evidence" value="ECO:0007669"/>
    <property type="project" value="UniProtKB-SubCell"/>
</dbReference>
<dbReference type="Pfam" id="PF00178">
    <property type="entry name" value="Ets"/>
    <property type="match status" value="1"/>
</dbReference>
<feature type="region of interest" description="Disordered" evidence="4">
    <location>
        <begin position="286"/>
        <end position="308"/>
    </location>
</feature>
<dbReference type="PANTHER" id="PTHR11849">
    <property type="entry name" value="ETS"/>
    <property type="match status" value="1"/>
</dbReference>
<keyword evidence="2 3" id="KW-0238">DNA-binding</keyword>
<feature type="domain" description="ETS" evidence="5">
    <location>
        <begin position="342"/>
        <end position="424"/>
    </location>
</feature>
<reference evidence="6" key="1">
    <citation type="submission" date="2024-06" db="EMBL/GenBank/DDBJ databases">
        <authorList>
            <person name="Liu X."/>
            <person name="Lenzi L."/>
            <person name="Haldenby T S."/>
            <person name="Uol C."/>
        </authorList>
    </citation>
    <scope>NUCLEOTIDE SEQUENCE</scope>
</reference>
<dbReference type="SUPFAM" id="SSF46785">
    <property type="entry name" value="Winged helix' DNA-binding domain"/>
    <property type="match status" value="1"/>
</dbReference>
<gene>
    <name evidence="6" type="ORF">CDAUBV1_LOCUS9620</name>
</gene>
<dbReference type="InterPro" id="IPR036390">
    <property type="entry name" value="WH_DNA-bd_sf"/>
</dbReference>
<evidence type="ECO:0000256" key="2">
    <source>
        <dbReference type="ARBA" id="ARBA00023125"/>
    </source>
</evidence>
<feature type="region of interest" description="Disordered" evidence="4">
    <location>
        <begin position="212"/>
        <end position="241"/>
    </location>
</feature>
<name>A0AAV2TGN5_CALDB</name>
<dbReference type="InterPro" id="IPR046328">
    <property type="entry name" value="ETS_fam"/>
</dbReference>
<dbReference type="InterPro" id="IPR000418">
    <property type="entry name" value="Ets_dom"/>
</dbReference>
<protein>
    <recommendedName>
        <fullName evidence="5">ETS domain-containing protein</fullName>
    </recommendedName>
</protein>
<dbReference type="Gene3D" id="1.10.10.10">
    <property type="entry name" value="Winged helix-like DNA-binding domain superfamily/Winged helix DNA-binding domain"/>
    <property type="match status" value="1"/>
</dbReference>
<evidence type="ECO:0000313" key="7">
    <source>
        <dbReference type="Proteomes" id="UP001497525"/>
    </source>
</evidence>
<proteinExistence type="inferred from homology"/>
<evidence type="ECO:0000256" key="3">
    <source>
        <dbReference type="RuleBase" id="RU004019"/>
    </source>
</evidence>
<feature type="compositionally biased region" description="Low complexity" evidence="4">
    <location>
        <begin position="212"/>
        <end position="223"/>
    </location>
</feature>
<comment type="subcellular location">
    <subcellularLocation>
        <location evidence="3">Nucleus</location>
    </subcellularLocation>
</comment>
<dbReference type="GO" id="GO:0030154">
    <property type="term" value="P:cell differentiation"/>
    <property type="evidence" value="ECO:0007669"/>
    <property type="project" value="TreeGrafter"/>
</dbReference>
<accession>A0AAV2TGN5</accession>
<dbReference type="GO" id="GO:0043565">
    <property type="term" value="F:sequence-specific DNA binding"/>
    <property type="evidence" value="ECO:0007669"/>
    <property type="project" value="InterPro"/>
</dbReference>
<comment type="similarity">
    <text evidence="1 3">Belongs to the ETS family.</text>
</comment>
<comment type="caution">
    <text evidence="6">The sequence shown here is derived from an EMBL/GenBank/DDBJ whole genome shotgun (WGS) entry which is preliminary data.</text>
</comment>
<evidence type="ECO:0000313" key="6">
    <source>
        <dbReference type="EMBL" id="CAL5135481.1"/>
    </source>
</evidence>